<accession>A0ABD3PKA8</accession>
<comment type="caution">
    <text evidence="2">The sequence shown here is derived from an EMBL/GenBank/DDBJ whole genome shotgun (WGS) entry which is preliminary data.</text>
</comment>
<evidence type="ECO:0000256" key="1">
    <source>
        <dbReference type="SAM" id="MobiDB-lite"/>
    </source>
</evidence>
<feature type="region of interest" description="Disordered" evidence="1">
    <location>
        <begin position="129"/>
        <end position="206"/>
    </location>
</feature>
<reference evidence="2 3" key="1">
    <citation type="journal article" date="2020" name="G3 (Bethesda)">
        <title>Improved Reference Genome for Cyclotella cryptica CCMP332, a Model for Cell Wall Morphogenesis, Salinity Adaptation, and Lipid Production in Diatoms (Bacillariophyta).</title>
        <authorList>
            <person name="Roberts W.R."/>
            <person name="Downey K.M."/>
            <person name="Ruck E.C."/>
            <person name="Traller J.C."/>
            <person name="Alverson A.J."/>
        </authorList>
    </citation>
    <scope>NUCLEOTIDE SEQUENCE [LARGE SCALE GENOMIC DNA]</scope>
    <source>
        <strain evidence="2 3">CCMP332</strain>
    </source>
</reference>
<sequence length="367" mass="40345">MVQFGKFSLSLIRAETRAMYKEHVSPGGQDIFTIYAEVEPNDEFYLLLRSDAPEVVGVDLRVDGSLIQSGHRLHPGLPSTVGVLPVGNTNKEVALRFASAKVMPDGTLGRGADGACEYWTGEVEATFYGNPNHRVPPGTTPKPSITPKPSKEEQRVETNIPSSPAPSSSIGAPPRAFDAPVSTSSRNTSWNRGFSSSSLSSPSDVRDNFIYSQPTTTFYRNHSLASSDVGYVPGKDRPQPKKGVKSAEGTTELRTHCFAPRSTHRDNKQKHRDPFAPIVKEPEKLGVITLKYCSTVGLIFAGILTKPPNWEVERLQSTCSKRMREEHAMILSKIKIIKFELKSETITGCGEKVVEKREVELLDLTTC</sequence>
<organism evidence="2 3">
    <name type="scientific">Cyclotella cryptica</name>
    <dbReference type="NCBI Taxonomy" id="29204"/>
    <lineage>
        <taxon>Eukaryota</taxon>
        <taxon>Sar</taxon>
        <taxon>Stramenopiles</taxon>
        <taxon>Ochrophyta</taxon>
        <taxon>Bacillariophyta</taxon>
        <taxon>Coscinodiscophyceae</taxon>
        <taxon>Thalassiosirophycidae</taxon>
        <taxon>Stephanodiscales</taxon>
        <taxon>Stephanodiscaceae</taxon>
        <taxon>Cyclotella</taxon>
    </lineage>
</organism>
<dbReference type="Proteomes" id="UP001516023">
    <property type="component" value="Unassembled WGS sequence"/>
</dbReference>
<feature type="compositionally biased region" description="Low complexity" evidence="1">
    <location>
        <begin position="160"/>
        <end position="174"/>
    </location>
</feature>
<evidence type="ECO:0000313" key="2">
    <source>
        <dbReference type="EMBL" id="KAL3788458.1"/>
    </source>
</evidence>
<feature type="region of interest" description="Disordered" evidence="1">
    <location>
        <begin position="226"/>
        <end position="250"/>
    </location>
</feature>
<proteinExistence type="predicted"/>
<feature type="compositionally biased region" description="Polar residues" evidence="1">
    <location>
        <begin position="181"/>
        <end position="194"/>
    </location>
</feature>
<dbReference type="EMBL" id="JABMIG020000156">
    <property type="protein sequence ID" value="KAL3788458.1"/>
    <property type="molecule type" value="Genomic_DNA"/>
</dbReference>
<protein>
    <submittedName>
        <fullName evidence="2">Uncharacterized protein</fullName>
    </submittedName>
</protein>
<name>A0ABD3PKA8_9STRA</name>
<dbReference type="AlphaFoldDB" id="A0ABD3PKA8"/>
<gene>
    <name evidence="2" type="ORF">HJC23_011410</name>
</gene>
<evidence type="ECO:0000313" key="3">
    <source>
        <dbReference type="Proteomes" id="UP001516023"/>
    </source>
</evidence>
<keyword evidence="3" id="KW-1185">Reference proteome</keyword>